<dbReference type="AlphaFoldDB" id="A0A371HSI8"/>
<evidence type="ECO:0000313" key="2">
    <source>
        <dbReference type="Proteomes" id="UP000257109"/>
    </source>
</evidence>
<dbReference type="EMBL" id="QJKJ01001819">
    <property type="protein sequence ID" value="RDY05760.1"/>
    <property type="molecule type" value="Genomic_DNA"/>
</dbReference>
<evidence type="ECO:0000313" key="1">
    <source>
        <dbReference type="EMBL" id="RDY05760.1"/>
    </source>
</evidence>
<sequence>MWNMHLGGAPNKHVPHFAENRVREHRMCWSDRWRIPVQDTKHHHSTSNRNNKCLKIILLQWKIR</sequence>
<dbReference type="Proteomes" id="UP000257109">
    <property type="component" value="Unassembled WGS sequence"/>
</dbReference>
<proteinExistence type="predicted"/>
<comment type="caution">
    <text evidence="1">The sequence shown here is derived from an EMBL/GenBank/DDBJ whole genome shotgun (WGS) entry which is preliminary data.</text>
</comment>
<organism evidence="1 2">
    <name type="scientific">Mucuna pruriens</name>
    <name type="common">Velvet bean</name>
    <name type="synonym">Dolichos pruriens</name>
    <dbReference type="NCBI Taxonomy" id="157652"/>
    <lineage>
        <taxon>Eukaryota</taxon>
        <taxon>Viridiplantae</taxon>
        <taxon>Streptophyta</taxon>
        <taxon>Embryophyta</taxon>
        <taxon>Tracheophyta</taxon>
        <taxon>Spermatophyta</taxon>
        <taxon>Magnoliopsida</taxon>
        <taxon>eudicotyledons</taxon>
        <taxon>Gunneridae</taxon>
        <taxon>Pentapetalae</taxon>
        <taxon>rosids</taxon>
        <taxon>fabids</taxon>
        <taxon>Fabales</taxon>
        <taxon>Fabaceae</taxon>
        <taxon>Papilionoideae</taxon>
        <taxon>50 kb inversion clade</taxon>
        <taxon>NPAAA clade</taxon>
        <taxon>indigoferoid/millettioid clade</taxon>
        <taxon>Phaseoleae</taxon>
        <taxon>Mucuna</taxon>
    </lineage>
</organism>
<protein>
    <submittedName>
        <fullName evidence="1">Uncharacterized protein</fullName>
    </submittedName>
</protein>
<keyword evidence="2" id="KW-1185">Reference proteome</keyword>
<reference evidence="1" key="1">
    <citation type="submission" date="2018-05" db="EMBL/GenBank/DDBJ databases">
        <title>Draft genome of Mucuna pruriens seed.</title>
        <authorList>
            <person name="Nnadi N.E."/>
            <person name="Vos R."/>
            <person name="Hasami M.H."/>
            <person name="Devisetty U.K."/>
            <person name="Aguiy J.C."/>
        </authorList>
    </citation>
    <scope>NUCLEOTIDE SEQUENCE [LARGE SCALE GENOMIC DNA]</scope>
    <source>
        <strain evidence="1">JCA_2017</strain>
    </source>
</reference>
<feature type="non-terminal residue" evidence="1">
    <location>
        <position position="1"/>
    </location>
</feature>
<gene>
    <name evidence="1" type="ORF">CR513_10368</name>
</gene>
<accession>A0A371HSI8</accession>
<name>A0A371HSI8_MUCPR</name>